<dbReference type="RefSeq" id="WP_205493496.1">
    <property type="nucleotide sequence ID" value="NZ_JAFHAP010000005.1"/>
</dbReference>
<organism evidence="2 3">
    <name type="scientific">Polycladomyces zharkentensis</name>
    <dbReference type="NCBI Taxonomy" id="2807616"/>
    <lineage>
        <taxon>Bacteria</taxon>
        <taxon>Bacillati</taxon>
        <taxon>Bacillota</taxon>
        <taxon>Bacilli</taxon>
        <taxon>Bacillales</taxon>
        <taxon>Thermoactinomycetaceae</taxon>
        <taxon>Polycladomyces</taxon>
    </lineage>
</organism>
<evidence type="ECO:0000259" key="1">
    <source>
        <dbReference type="Pfam" id="PF01261"/>
    </source>
</evidence>
<dbReference type="PANTHER" id="PTHR12110">
    <property type="entry name" value="HYDROXYPYRUVATE ISOMERASE"/>
    <property type="match status" value="1"/>
</dbReference>
<keyword evidence="3" id="KW-1185">Reference proteome</keyword>
<dbReference type="InterPro" id="IPR013022">
    <property type="entry name" value="Xyl_isomerase-like_TIM-brl"/>
</dbReference>
<gene>
    <name evidence="2" type="ORF">JQC72_05295</name>
</gene>
<dbReference type="InterPro" id="IPR036237">
    <property type="entry name" value="Xyl_isomerase-like_sf"/>
</dbReference>
<dbReference type="SUPFAM" id="SSF51658">
    <property type="entry name" value="Xylose isomerase-like"/>
    <property type="match status" value="1"/>
</dbReference>
<dbReference type="Proteomes" id="UP001177120">
    <property type="component" value="Unassembled WGS sequence"/>
</dbReference>
<comment type="caution">
    <text evidence="2">The sequence shown here is derived from an EMBL/GenBank/DDBJ whole genome shotgun (WGS) entry which is preliminary data.</text>
</comment>
<evidence type="ECO:0000313" key="2">
    <source>
        <dbReference type="EMBL" id="MBN2908938.1"/>
    </source>
</evidence>
<sequence length="254" mass="28667">MPQIGLQLYTLRREMGQDMASVLHAIARLGYRGVEFAGFHGKSTEEIRRLLHETGLYPIASHVGLQELKTTLPDVISFHRAIGCDTLICPWVEPERITRPDEAQALARDLIDIARVCREHGLRFGYHHHDFELEHRVQDRPVLDWLLEQTAEAGVKVELDVYWLKKAGMSETGYIRRYAGRVPLIHLKDMEDAPDRFFAAVGSGLLDVGAVMTAGTEAGTEWFIGEQDACREGVSPIEEVKRSAAYLKAEGWME</sequence>
<evidence type="ECO:0000313" key="3">
    <source>
        <dbReference type="Proteomes" id="UP001177120"/>
    </source>
</evidence>
<protein>
    <submittedName>
        <fullName evidence="2">Sugar phosphate isomerase/epimerase</fullName>
    </submittedName>
</protein>
<feature type="domain" description="Xylose isomerase-like TIM barrel" evidence="1">
    <location>
        <begin position="24"/>
        <end position="248"/>
    </location>
</feature>
<dbReference type="Pfam" id="PF01261">
    <property type="entry name" value="AP_endonuc_2"/>
    <property type="match status" value="1"/>
</dbReference>
<dbReference type="InterPro" id="IPR050312">
    <property type="entry name" value="IolE/XylAMocC-like"/>
</dbReference>
<proteinExistence type="predicted"/>
<dbReference type="Gene3D" id="3.20.20.150">
    <property type="entry name" value="Divalent-metal-dependent TIM barrel enzymes"/>
    <property type="match status" value="1"/>
</dbReference>
<dbReference type="GO" id="GO:0016853">
    <property type="term" value="F:isomerase activity"/>
    <property type="evidence" value="ECO:0007669"/>
    <property type="project" value="UniProtKB-KW"/>
</dbReference>
<dbReference type="EMBL" id="JAFHAP010000005">
    <property type="protein sequence ID" value="MBN2908938.1"/>
    <property type="molecule type" value="Genomic_DNA"/>
</dbReference>
<reference evidence="2" key="1">
    <citation type="journal article" date="2024" name="Int. J. Syst. Evol. Microbiol.">
        <title>Polycladomyces zharkentensis sp. nov., a novel thermophilic cellulose- and starch-degrading member of the Bacillota from a geothermal aquifer in Kazakhstan.</title>
        <authorList>
            <person name="Mashzhan A."/>
            <person name="Kistaubayeva A."/>
            <person name="Javier-Lopez R."/>
            <person name="Bissenova U."/>
            <person name="Bissenbay A."/>
            <person name="Birkeland N.K."/>
        </authorList>
    </citation>
    <scope>NUCLEOTIDE SEQUENCE</scope>
    <source>
        <strain evidence="2">ZKZ2T</strain>
    </source>
</reference>
<keyword evidence="2" id="KW-0413">Isomerase</keyword>
<dbReference type="PANTHER" id="PTHR12110:SF41">
    <property type="entry name" value="INOSOSE DEHYDRATASE"/>
    <property type="match status" value="1"/>
</dbReference>
<accession>A0ABS2WHA4</accession>
<name>A0ABS2WHA4_9BACL</name>